<evidence type="ECO:0000313" key="6">
    <source>
        <dbReference type="EMBL" id="MEV0708592.1"/>
    </source>
</evidence>
<keyword evidence="3" id="KW-0326">Glycosidase</keyword>
<dbReference type="SUPFAM" id="SSF51445">
    <property type="entry name" value="(Trans)glycosidases"/>
    <property type="match status" value="1"/>
</dbReference>
<keyword evidence="2" id="KW-0378">Hydrolase</keyword>
<keyword evidence="5" id="KW-0732">Signal</keyword>
<evidence type="ECO:0000256" key="4">
    <source>
        <dbReference type="RuleBase" id="RU003690"/>
    </source>
</evidence>
<proteinExistence type="inferred from homology"/>
<dbReference type="Proteomes" id="UP001551695">
    <property type="component" value="Unassembled WGS sequence"/>
</dbReference>
<evidence type="ECO:0000256" key="3">
    <source>
        <dbReference type="ARBA" id="ARBA00023295"/>
    </source>
</evidence>
<reference evidence="6 7" key="1">
    <citation type="submission" date="2024-06" db="EMBL/GenBank/DDBJ databases">
        <title>The Natural Products Discovery Center: Release of the First 8490 Sequenced Strains for Exploring Actinobacteria Biosynthetic Diversity.</title>
        <authorList>
            <person name="Kalkreuter E."/>
            <person name="Kautsar S.A."/>
            <person name="Yang D."/>
            <person name="Bader C.D."/>
            <person name="Teijaro C.N."/>
            <person name="Fluegel L."/>
            <person name="Davis C.M."/>
            <person name="Simpson J.R."/>
            <person name="Lauterbach L."/>
            <person name="Steele A.D."/>
            <person name="Gui C."/>
            <person name="Meng S."/>
            <person name="Li G."/>
            <person name="Viehrig K."/>
            <person name="Ye F."/>
            <person name="Su P."/>
            <person name="Kiefer A.F."/>
            <person name="Nichols A."/>
            <person name="Cepeda A.J."/>
            <person name="Yan W."/>
            <person name="Fan B."/>
            <person name="Jiang Y."/>
            <person name="Adhikari A."/>
            <person name="Zheng C.-J."/>
            <person name="Schuster L."/>
            <person name="Cowan T.M."/>
            <person name="Smanski M.J."/>
            <person name="Chevrette M.G."/>
            <person name="De Carvalho L.P.S."/>
            <person name="Shen B."/>
        </authorList>
    </citation>
    <scope>NUCLEOTIDE SEQUENCE [LARGE SCALE GENOMIC DNA]</scope>
    <source>
        <strain evidence="6 7">NPDC050403</strain>
    </source>
</reference>
<comment type="caution">
    <text evidence="6">The sequence shown here is derived from an EMBL/GenBank/DDBJ whole genome shotgun (WGS) entry which is preliminary data.</text>
</comment>
<dbReference type="InterPro" id="IPR001360">
    <property type="entry name" value="Glyco_hydro_1"/>
</dbReference>
<evidence type="ECO:0000256" key="2">
    <source>
        <dbReference type="ARBA" id="ARBA00022801"/>
    </source>
</evidence>
<dbReference type="EMBL" id="JBFAKC010000005">
    <property type="protein sequence ID" value="MEV0708592.1"/>
    <property type="molecule type" value="Genomic_DNA"/>
</dbReference>
<dbReference type="PANTHER" id="PTHR10353">
    <property type="entry name" value="GLYCOSYL HYDROLASE"/>
    <property type="match status" value="1"/>
</dbReference>
<feature type="chain" id="PRO_5047104802" evidence="5">
    <location>
        <begin position="31"/>
        <end position="442"/>
    </location>
</feature>
<gene>
    <name evidence="6" type="ORF">AB0I48_13590</name>
</gene>
<accession>A0ABV3FT36</accession>
<comment type="similarity">
    <text evidence="1 4">Belongs to the glycosyl hydrolase 1 family.</text>
</comment>
<dbReference type="PRINTS" id="PR00131">
    <property type="entry name" value="GLHYDRLASE1"/>
</dbReference>
<evidence type="ECO:0000256" key="5">
    <source>
        <dbReference type="SAM" id="SignalP"/>
    </source>
</evidence>
<dbReference type="InterPro" id="IPR017853">
    <property type="entry name" value="GH"/>
</dbReference>
<sequence>MRSQSRRRPLVALAAATTALLMGATAPAYARPAPPALIAPLGPDFLWGVAASGYQSEGHAPDSNWSRYVAAGKTTDPYLDTVDFFTRFRSDIELASRLGVEVYRIGIEWARVQPAPGVWDESGFRFYDQVVAAIEAAGMRPMITLDHWVYPGWEVDRGGWANPGIVEDWLANARTVVDRYASADPLWVTFNEPAVYVLNETRQGGLSPTAVPTMFDRIAQAHNSIYEYIHRVQPGAMVTSNVAYIPAAEDAVNGATLVGRIADRLDYVGIDYYYGLSPDTLTTTTNFTELWKNPLQPEGIYYALQHYARLFPNKPLYIVENGIPTENGLPRADGYTRADNLRDTVYWLQRAEADGIDVMGYNYWSITDNYEWGSYTPRFGLYTVDVLTDPSLTRRPTDAVAAYTRITAENGVPADYRPTRAPAPCSFVDAIASCADPVTIPR</sequence>
<keyword evidence="7" id="KW-1185">Reference proteome</keyword>
<feature type="signal peptide" evidence="5">
    <location>
        <begin position="1"/>
        <end position="30"/>
    </location>
</feature>
<name>A0ABV3FT36_9NOCA</name>
<dbReference type="PROSITE" id="PS51318">
    <property type="entry name" value="TAT"/>
    <property type="match status" value="1"/>
</dbReference>
<dbReference type="RefSeq" id="WP_357783472.1">
    <property type="nucleotide sequence ID" value="NZ_JBFAKC010000005.1"/>
</dbReference>
<protein>
    <submittedName>
        <fullName evidence="6">Family 1 glycosylhydrolase</fullName>
    </submittedName>
</protein>
<organism evidence="6 7">
    <name type="scientific">Nocardia aurea</name>
    <dbReference type="NCBI Taxonomy" id="2144174"/>
    <lineage>
        <taxon>Bacteria</taxon>
        <taxon>Bacillati</taxon>
        <taxon>Actinomycetota</taxon>
        <taxon>Actinomycetes</taxon>
        <taxon>Mycobacteriales</taxon>
        <taxon>Nocardiaceae</taxon>
        <taxon>Nocardia</taxon>
    </lineage>
</organism>
<dbReference type="Gene3D" id="3.20.20.80">
    <property type="entry name" value="Glycosidases"/>
    <property type="match status" value="2"/>
</dbReference>
<dbReference type="InterPro" id="IPR006311">
    <property type="entry name" value="TAT_signal"/>
</dbReference>
<evidence type="ECO:0000256" key="1">
    <source>
        <dbReference type="ARBA" id="ARBA00010838"/>
    </source>
</evidence>
<dbReference type="PANTHER" id="PTHR10353:SF36">
    <property type="entry name" value="LP05116P"/>
    <property type="match status" value="1"/>
</dbReference>
<evidence type="ECO:0000313" key="7">
    <source>
        <dbReference type="Proteomes" id="UP001551695"/>
    </source>
</evidence>
<dbReference type="Pfam" id="PF00232">
    <property type="entry name" value="Glyco_hydro_1"/>
    <property type="match status" value="2"/>
</dbReference>